<gene>
    <name evidence="4" type="ORF">SAMN05216221_1274</name>
</gene>
<dbReference type="SUPFAM" id="SSF51735">
    <property type="entry name" value="NAD(P)-binding Rossmann-fold domains"/>
    <property type="match status" value="1"/>
</dbReference>
<keyword evidence="5" id="KW-1185">Reference proteome</keyword>
<keyword evidence="1" id="KW-0560">Oxidoreductase</keyword>
<dbReference type="Proteomes" id="UP000243359">
    <property type="component" value="Chromosome I"/>
</dbReference>
<evidence type="ECO:0000256" key="1">
    <source>
        <dbReference type="ARBA" id="ARBA00023002"/>
    </source>
</evidence>
<dbReference type="InterPro" id="IPR006140">
    <property type="entry name" value="D-isomer_DH_NAD-bd"/>
</dbReference>
<evidence type="ECO:0000259" key="3">
    <source>
        <dbReference type="Pfam" id="PF02826"/>
    </source>
</evidence>
<dbReference type="Pfam" id="PF02826">
    <property type="entry name" value="2-Hacid_dh_C"/>
    <property type="match status" value="1"/>
</dbReference>
<dbReference type="PANTHER" id="PTHR43333:SF1">
    <property type="entry name" value="D-ISOMER SPECIFIC 2-HYDROXYACID DEHYDROGENASE NAD-BINDING DOMAIN-CONTAINING PROTEIN"/>
    <property type="match status" value="1"/>
</dbReference>
<evidence type="ECO:0000256" key="2">
    <source>
        <dbReference type="ARBA" id="ARBA00023027"/>
    </source>
</evidence>
<evidence type="ECO:0000313" key="4">
    <source>
        <dbReference type="EMBL" id="SDS19798.1"/>
    </source>
</evidence>
<organism evidence="4 5">
    <name type="scientific">Pseudomonas oryzae</name>
    <dbReference type="NCBI Taxonomy" id="1392877"/>
    <lineage>
        <taxon>Bacteria</taxon>
        <taxon>Pseudomonadati</taxon>
        <taxon>Pseudomonadota</taxon>
        <taxon>Gammaproteobacteria</taxon>
        <taxon>Pseudomonadales</taxon>
        <taxon>Pseudomonadaceae</taxon>
        <taxon>Pseudomonas</taxon>
    </lineage>
</organism>
<dbReference type="PANTHER" id="PTHR43333">
    <property type="entry name" value="2-HACID_DH_C DOMAIN-CONTAINING PROTEIN"/>
    <property type="match status" value="1"/>
</dbReference>
<dbReference type="Gene3D" id="3.40.50.720">
    <property type="entry name" value="NAD(P)-binding Rossmann-like Domain"/>
    <property type="match status" value="2"/>
</dbReference>
<feature type="domain" description="D-isomer specific 2-hydroxyacid dehydrogenase NAD-binding" evidence="3">
    <location>
        <begin position="100"/>
        <end position="273"/>
    </location>
</feature>
<name>A0A1H1Q8G5_9PSED</name>
<reference evidence="5" key="1">
    <citation type="submission" date="2016-10" db="EMBL/GenBank/DDBJ databases">
        <authorList>
            <person name="Varghese N."/>
            <person name="Submissions S."/>
        </authorList>
    </citation>
    <scope>NUCLEOTIDE SEQUENCE [LARGE SCALE GENOMIC DNA]</scope>
    <source>
        <strain evidence="5">KCTC 32247</strain>
    </source>
</reference>
<dbReference type="GO" id="GO:0016491">
    <property type="term" value="F:oxidoreductase activity"/>
    <property type="evidence" value="ECO:0007669"/>
    <property type="project" value="UniProtKB-KW"/>
</dbReference>
<evidence type="ECO:0000313" key="5">
    <source>
        <dbReference type="Proteomes" id="UP000243359"/>
    </source>
</evidence>
<dbReference type="RefSeq" id="WP_090348167.1">
    <property type="nucleotide sequence ID" value="NZ_LT629751.1"/>
</dbReference>
<dbReference type="CDD" id="cd05300">
    <property type="entry name" value="2-Hacid_dh_1"/>
    <property type="match status" value="1"/>
</dbReference>
<dbReference type="InterPro" id="IPR036291">
    <property type="entry name" value="NAD(P)-bd_dom_sf"/>
</dbReference>
<dbReference type="STRING" id="1392877.SAMN05216221_1274"/>
<proteinExistence type="predicted"/>
<dbReference type="AlphaFoldDB" id="A0A1H1Q8G5"/>
<dbReference type="GO" id="GO:0051287">
    <property type="term" value="F:NAD binding"/>
    <property type="evidence" value="ECO:0007669"/>
    <property type="project" value="InterPro"/>
</dbReference>
<protein>
    <submittedName>
        <fullName evidence="4">Phosphoglycerate dehydrogenase</fullName>
    </submittedName>
</protein>
<keyword evidence="2" id="KW-0520">NAD</keyword>
<dbReference type="OrthoDB" id="9787219at2"/>
<sequence length="308" mass="34045">MGPVLLLDSRNPELRAALEALLPEQELVELTSDAAAAQRCRIWLGEPDRVVDLLRQGLRPQWLQSTWAGYAPLLAADLPRDYRLSRAVGVFGQPIAEYLLAYMLEREQQLRRRRDSQVRQEWDARIPGSLYGRQVLIVGAGEIGREVARLLAPFGMRLSGIAHTPRPLEHFERVVGLDSLHEAAATADYIVNILPDTPQTDGIYDAAFFAALQPTAMFFNVGRGNALVDDALLRALREGRLASAVLDVFREEPLPAGHPFWSAPGLVVTGHIAGPLVPAALARLFVDNLERFRAGAALRGEVDFTSRY</sequence>
<accession>A0A1H1Q8G5</accession>
<dbReference type="EMBL" id="LT629751">
    <property type="protein sequence ID" value="SDS19798.1"/>
    <property type="molecule type" value="Genomic_DNA"/>
</dbReference>